<dbReference type="InterPro" id="IPR021254">
    <property type="entry name" value="DUF2806"/>
</dbReference>
<dbReference type="RefSeq" id="WP_057848380.1">
    <property type="nucleotide sequence ID" value="NZ_LLXX01000005.1"/>
</dbReference>
<organism evidence="1 2">
    <name type="scientific">Bradyrhizobium valentinum</name>
    <dbReference type="NCBI Taxonomy" id="1518501"/>
    <lineage>
        <taxon>Bacteria</taxon>
        <taxon>Pseudomonadati</taxon>
        <taxon>Pseudomonadota</taxon>
        <taxon>Alphaproteobacteria</taxon>
        <taxon>Hyphomicrobiales</taxon>
        <taxon>Nitrobacteraceae</taxon>
        <taxon>Bradyrhizobium</taxon>
    </lineage>
</organism>
<dbReference type="Pfam" id="PF10987">
    <property type="entry name" value="DUF2806"/>
    <property type="match status" value="1"/>
</dbReference>
<comment type="caution">
    <text evidence="1">The sequence shown here is derived from an EMBL/GenBank/DDBJ whole genome shotgun (WGS) entry which is preliminary data.</text>
</comment>
<gene>
    <name evidence="1" type="ORF">CP49_31065</name>
</gene>
<evidence type="ECO:0008006" key="3">
    <source>
        <dbReference type="Google" id="ProtNLM"/>
    </source>
</evidence>
<name>A0A0R3M380_9BRAD</name>
<sequence>MTDDVLDKETSVSVELTESGVKAKAKSRTVAALDRLGGNLSELLNVRMERHVTRERAIITGEKKMIEAAVEYGIDRLKKDPDFAERVAEKHLRKIFHRQDNKDAVLVEAIEDLRHDPLTDAEAEAGPAELNPEFMDRFERYAEDASTEELRQKWGRVLSAEIRKPGTFSRKALRVVEELDAQTAQLFERLCRSRLENVFPKSLVGELSFAEAASLVTADLMVDPGAAGQIRQSVLMKASDERELWFVPLGEYAIAFQKDINLGQPGAAGTGPAAVLRSNKDNNPVLPVYVLTSTGQAVAEILPNHRREALLALLGKLRKYWPHEDILALEWMPSVSSYQVSEM</sequence>
<accession>A0A0R3M380</accession>
<proteinExistence type="predicted"/>
<dbReference type="Proteomes" id="UP000051913">
    <property type="component" value="Unassembled WGS sequence"/>
</dbReference>
<dbReference type="AlphaFoldDB" id="A0A0R3M380"/>
<keyword evidence="2" id="KW-1185">Reference proteome</keyword>
<evidence type="ECO:0000313" key="2">
    <source>
        <dbReference type="Proteomes" id="UP000051913"/>
    </source>
</evidence>
<protein>
    <recommendedName>
        <fullName evidence="3">DUF2806 domain-containing protein</fullName>
    </recommendedName>
</protein>
<reference evidence="1 2" key="1">
    <citation type="submission" date="2014-03" db="EMBL/GenBank/DDBJ databases">
        <title>Bradyrhizobium valentinum sp. nov., isolated from effective nodules of Lupinus mariae-josephae, a lupine endemic of basic-lime soils in Eastern Spain.</title>
        <authorList>
            <person name="Duran D."/>
            <person name="Rey L."/>
            <person name="Navarro A."/>
            <person name="Busquets A."/>
            <person name="Imperial J."/>
            <person name="Ruiz-Argueso T."/>
        </authorList>
    </citation>
    <scope>NUCLEOTIDE SEQUENCE [LARGE SCALE GENOMIC DNA]</scope>
    <source>
        <strain evidence="1 2">LmjM3</strain>
    </source>
</reference>
<dbReference type="EMBL" id="LLXX01000005">
    <property type="protein sequence ID" value="KRR14754.1"/>
    <property type="molecule type" value="Genomic_DNA"/>
</dbReference>
<evidence type="ECO:0000313" key="1">
    <source>
        <dbReference type="EMBL" id="KRR14754.1"/>
    </source>
</evidence>